<dbReference type="AlphaFoldDB" id="A0A368GNE0"/>
<name>A0A368GNE0_ANCCA</name>
<gene>
    <name evidence="1" type="ORF">ANCCAN_08141</name>
</gene>
<evidence type="ECO:0000313" key="1">
    <source>
        <dbReference type="EMBL" id="RCN45844.1"/>
    </source>
</evidence>
<organism evidence="1 2">
    <name type="scientific">Ancylostoma caninum</name>
    <name type="common">Dog hookworm</name>
    <dbReference type="NCBI Taxonomy" id="29170"/>
    <lineage>
        <taxon>Eukaryota</taxon>
        <taxon>Metazoa</taxon>
        <taxon>Ecdysozoa</taxon>
        <taxon>Nematoda</taxon>
        <taxon>Chromadorea</taxon>
        <taxon>Rhabditida</taxon>
        <taxon>Rhabditina</taxon>
        <taxon>Rhabditomorpha</taxon>
        <taxon>Strongyloidea</taxon>
        <taxon>Ancylostomatidae</taxon>
        <taxon>Ancylostomatinae</taxon>
        <taxon>Ancylostoma</taxon>
    </lineage>
</organism>
<comment type="caution">
    <text evidence="1">The sequence shown here is derived from an EMBL/GenBank/DDBJ whole genome shotgun (WGS) entry which is preliminary data.</text>
</comment>
<keyword evidence="2" id="KW-1185">Reference proteome</keyword>
<accession>A0A368GNE0</accession>
<proteinExistence type="predicted"/>
<reference evidence="1 2" key="1">
    <citation type="submission" date="2014-10" db="EMBL/GenBank/DDBJ databases">
        <title>Draft genome of the hookworm Ancylostoma caninum.</title>
        <authorList>
            <person name="Mitreva M."/>
        </authorList>
    </citation>
    <scope>NUCLEOTIDE SEQUENCE [LARGE SCALE GENOMIC DNA]</scope>
    <source>
        <strain evidence="1 2">Baltimore</strain>
    </source>
</reference>
<evidence type="ECO:0000313" key="2">
    <source>
        <dbReference type="Proteomes" id="UP000252519"/>
    </source>
</evidence>
<sequence>MPKHIFIEGPSRKMKFSSAWKSARLTISKGMLFNPLRTSTPQPVPVSRDV</sequence>
<dbReference type="EMBL" id="JOJR01000091">
    <property type="protein sequence ID" value="RCN45844.1"/>
    <property type="molecule type" value="Genomic_DNA"/>
</dbReference>
<dbReference type="Proteomes" id="UP000252519">
    <property type="component" value="Unassembled WGS sequence"/>
</dbReference>
<protein>
    <submittedName>
        <fullName evidence="1">Uncharacterized protein</fullName>
    </submittedName>
</protein>